<dbReference type="KEGG" id="erc:Ecym_8048"/>
<dbReference type="EMBL" id="CP002504">
    <property type="protein sequence ID" value="AET41344.1"/>
    <property type="molecule type" value="Genomic_DNA"/>
</dbReference>
<evidence type="ECO:0000313" key="3">
    <source>
        <dbReference type="Proteomes" id="UP000006790"/>
    </source>
</evidence>
<reference evidence="3" key="1">
    <citation type="journal article" date="2012" name="G3 (Bethesda)">
        <title>Pichia sorbitophila, an interspecies yeast hybrid reveals early steps of genome resolution following polyploidization.</title>
        <authorList>
            <person name="Leh Louis V."/>
            <person name="Despons L."/>
            <person name="Friedrich A."/>
            <person name="Martin T."/>
            <person name="Durrens P."/>
            <person name="Casaregola S."/>
            <person name="Neuveglise C."/>
            <person name="Fairhead C."/>
            <person name="Marck C."/>
            <person name="Cruz J.A."/>
            <person name="Straub M.L."/>
            <person name="Kugler V."/>
            <person name="Sacerdot C."/>
            <person name="Uzunov Z."/>
            <person name="Thierry A."/>
            <person name="Weiss S."/>
            <person name="Bleykasten C."/>
            <person name="De Montigny J."/>
            <person name="Jacques N."/>
            <person name="Jung P."/>
            <person name="Lemaire M."/>
            <person name="Mallet S."/>
            <person name="Morel G."/>
            <person name="Richard G.F."/>
            <person name="Sarkar A."/>
            <person name="Savel G."/>
            <person name="Schacherer J."/>
            <person name="Seret M.L."/>
            <person name="Talla E."/>
            <person name="Samson G."/>
            <person name="Jubin C."/>
            <person name="Poulain J."/>
            <person name="Vacherie B."/>
            <person name="Barbe V."/>
            <person name="Pelletier E."/>
            <person name="Sherman D.J."/>
            <person name="Westhof E."/>
            <person name="Weissenbach J."/>
            <person name="Baret P.V."/>
            <person name="Wincker P."/>
            <person name="Gaillardin C."/>
            <person name="Dujon B."/>
            <person name="Souciet J.L."/>
        </authorList>
    </citation>
    <scope>NUCLEOTIDE SEQUENCE [LARGE SCALE GENOMIC DNA]</scope>
    <source>
        <strain evidence="3">CBS 270.75 / DBVPG 7215 / KCTC 17166 / NRRL Y-17582</strain>
    </source>
</reference>
<dbReference type="Pfam" id="PF10173">
    <property type="entry name" value="Mit_KHE1"/>
    <property type="match status" value="1"/>
</dbReference>
<dbReference type="RefSeq" id="XP_003648161.1">
    <property type="nucleotide sequence ID" value="XM_003648113.1"/>
</dbReference>
<keyword evidence="3" id="KW-1185">Reference proteome</keyword>
<dbReference type="InParanoid" id="G8JWX0"/>
<dbReference type="GO" id="GO:1902600">
    <property type="term" value="P:proton transmembrane transport"/>
    <property type="evidence" value="ECO:0007669"/>
    <property type="project" value="EnsemblFungi"/>
</dbReference>
<dbReference type="OMA" id="PGFYLTY"/>
<dbReference type="HOGENOM" id="CLU_043838_0_1_1"/>
<dbReference type="GO" id="GO:0006813">
    <property type="term" value="P:potassium ion transport"/>
    <property type="evidence" value="ECO:0007669"/>
    <property type="project" value="EnsemblFungi"/>
</dbReference>
<accession>G8JWX0</accession>
<protein>
    <submittedName>
        <fullName evidence="2">Uncharacterized protein</fullName>
    </submittedName>
</protein>
<dbReference type="FunCoup" id="G8JWX0">
    <property type="interactions" value="11"/>
</dbReference>
<evidence type="ECO:0000313" key="2">
    <source>
        <dbReference type="EMBL" id="AET41344.1"/>
    </source>
</evidence>
<evidence type="ECO:0000256" key="1">
    <source>
        <dbReference type="SAM" id="Phobius"/>
    </source>
</evidence>
<dbReference type="InterPro" id="IPR018786">
    <property type="entry name" value="Mit_KHE1"/>
</dbReference>
<feature type="transmembrane region" description="Helical" evidence="1">
    <location>
        <begin position="84"/>
        <end position="101"/>
    </location>
</feature>
<dbReference type="PANTHER" id="PTHR28062">
    <property type="entry name" value="K+-H+ EXCHANGE-LIKE PROTEIN"/>
    <property type="match status" value="1"/>
</dbReference>
<dbReference type="GeneID" id="11472680"/>
<name>G8JWX0_ERECY</name>
<feature type="transmembrane region" description="Helical" evidence="1">
    <location>
        <begin position="187"/>
        <end position="208"/>
    </location>
</feature>
<dbReference type="PANTHER" id="PTHR28062:SF1">
    <property type="entry name" value="TRANSMEMBRANE PROTEIN"/>
    <property type="match status" value="1"/>
</dbReference>
<dbReference type="Proteomes" id="UP000006790">
    <property type="component" value="Chromosome 8"/>
</dbReference>
<gene>
    <name evidence="2" type="ordered locus">Ecym_8048</name>
</gene>
<dbReference type="GO" id="GO:0005743">
    <property type="term" value="C:mitochondrial inner membrane"/>
    <property type="evidence" value="ECO:0007669"/>
    <property type="project" value="EnsemblFungi"/>
</dbReference>
<proteinExistence type="predicted"/>
<keyword evidence="1" id="KW-0812">Transmembrane</keyword>
<organism evidence="2 3">
    <name type="scientific">Eremothecium cymbalariae (strain CBS 270.75 / DBVPG 7215 / KCTC 17166 / NRRL Y-17582)</name>
    <name type="common">Yeast</name>
    <dbReference type="NCBI Taxonomy" id="931890"/>
    <lineage>
        <taxon>Eukaryota</taxon>
        <taxon>Fungi</taxon>
        <taxon>Dikarya</taxon>
        <taxon>Ascomycota</taxon>
        <taxon>Saccharomycotina</taxon>
        <taxon>Saccharomycetes</taxon>
        <taxon>Saccharomycetales</taxon>
        <taxon>Saccharomycetaceae</taxon>
        <taxon>Eremothecium</taxon>
    </lineage>
</organism>
<sequence>MKTAVRSLSISYKRLEGERRRIQEYLLDPLKIVVIPVTTRKSFFYFKHTEDYLNTGNRFIRYERKVADKASATWRKMEESRNMITVRIVGWINLLLAQISWMERSLASFPSESNLLKCARSTTGSKKHVRIVSVGHAVENTEREKQLENCTPSPVHVYYPSSAMSKDSLVIQLTQFWKEGQSYHLKYLFYCLLALPLTIPIALVPLLPNVPGFYLLYRAYCNYKAYVGAKHLESLATSNSRPLAFIDLKEYSDIMSAVAQPKHTKGKAAAAAASERMVLNEPLLHRVLDNLELHELRRDLAKAIAQENRRLDAAGRPTKRKEKSL</sequence>
<keyword evidence="1" id="KW-0472">Membrane</keyword>
<dbReference type="AlphaFoldDB" id="G8JWX0"/>
<keyword evidence="1" id="KW-1133">Transmembrane helix</keyword>
<dbReference type="OrthoDB" id="5562676at2759"/>
<dbReference type="eggNOG" id="KOG4539">
    <property type="taxonomic scope" value="Eukaryota"/>
</dbReference>